<dbReference type="SUPFAM" id="SSF56327">
    <property type="entry name" value="LDH C-terminal domain-like"/>
    <property type="match status" value="1"/>
</dbReference>
<keyword evidence="10" id="KW-1185">Reference proteome</keyword>
<evidence type="ECO:0000256" key="2">
    <source>
        <dbReference type="ARBA" id="ARBA00023002"/>
    </source>
</evidence>
<dbReference type="GO" id="GO:0006089">
    <property type="term" value="P:lactate metabolic process"/>
    <property type="evidence" value="ECO:0007669"/>
    <property type="project" value="TreeGrafter"/>
</dbReference>
<dbReference type="Gene3D" id="3.90.110.10">
    <property type="entry name" value="Lactate dehydrogenase/glycoside hydrolase, family 4, C-terminal"/>
    <property type="match status" value="1"/>
</dbReference>
<evidence type="ECO:0000259" key="7">
    <source>
        <dbReference type="Pfam" id="PF00056"/>
    </source>
</evidence>
<dbReference type="InterPro" id="IPR015955">
    <property type="entry name" value="Lactate_DH/Glyco_Ohase_4_C"/>
</dbReference>
<feature type="binding site" evidence="5">
    <location>
        <position position="100"/>
    </location>
    <ligand>
        <name>NAD(+)</name>
        <dbReference type="ChEBI" id="CHEBI:57540"/>
    </ligand>
</feature>
<dbReference type="InterPro" id="IPR036291">
    <property type="entry name" value="NAD(P)-bd_dom_sf"/>
</dbReference>
<comment type="similarity">
    <text evidence="6">Belongs to the LDH/MDH superfamily.</text>
</comment>
<dbReference type="Pfam" id="PF00056">
    <property type="entry name" value="Ldh_1_N"/>
    <property type="match status" value="1"/>
</dbReference>
<dbReference type="AlphaFoldDB" id="A0A1M7U4I6"/>
<feature type="binding site" evidence="5">
    <location>
        <begin position="7"/>
        <end position="12"/>
    </location>
    <ligand>
        <name>NAD(+)</name>
        <dbReference type="ChEBI" id="CHEBI:57540"/>
    </ligand>
</feature>
<evidence type="ECO:0000313" key="9">
    <source>
        <dbReference type="EMBL" id="SHN77814.1"/>
    </source>
</evidence>
<sequence length="310" mass="33250">MKIGIIGTGAVGSACAFATLMRGIASEIVLVNRSRDRSRGMATDMGYGAPLSSVTKIRDGDYSDLADAALIMITAGVNEKAGGATDRNDPLGRLRLLDKNTAVYRDVVPKIVAVAWDAVLLVVTDPPDPLADLTRRIAGHDRVLSTGTLLDSLRFRVHLGRRLNVAPAQIEAQVLGEHGTSQIFYWSGARVGGVPIIDALGQCGLEQDDIQPSIENEVRFANISIIEGIGASQYGIGMVCARIAEIVLRDERAVVPIGAYNSRYELTLSLPSIIGRSGCVQILEPPLSDDEHTGLKKSIEALRKAQDRIR</sequence>
<dbReference type="Pfam" id="PF02866">
    <property type="entry name" value="Ldh_1_C"/>
    <property type="match status" value="1"/>
</dbReference>
<name>A0A1M7U4I6_9BRAD</name>
<dbReference type="Gene3D" id="3.40.50.720">
    <property type="entry name" value="NAD(P)-binding Rossmann-like Domain"/>
    <property type="match status" value="1"/>
</dbReference>
<evidence type="ECO:0000256" key="4">
    <source>
        <dbReference type="PIRSR" id="PIRSR000102-1"/>
    </source>
</evidence>
<reference evidence="10" key="1">
    <citation type="submission" date="2016-11" db="EMBL/GenBank/DDBJ databases">
        <authorList>
            <person name="Varghese N."/>
            <person name="Submissions S."/>
        </authorList>
    </citation>
    <scope>NUCLEOTIDE SEQUENCE [LARGE SCALE GENOMIC DNA]</scope>
    <source>
        <strain evidence="10">GAS401</strain>
    </source>
</reference>
<organism evidence="9 10">
    <name type="scientific">Bradyrhizobium erythrophlei</name>
    <dbReference type="NCBI Taxonomy" id="1437360"/>
    <lineage>
        <taxon>Bacteria</taxon>
        <taxon>Pseudomonadati</taxon>
        <taxon>Pseudomonadota</taxon>
        <taxon>Alphaproteobacteria</taxon>
        <taxon>Hyphomicrobiales</taxon>
        <taxon>Nitrobacteraceae</taxon>
        <taxon>Bradyrhizobium</taxon>
    </lineage>
</organism>
<gene>
    <name evidence="9" type="ORF">SAMN05444170_3511</name>
</gene>
<dbReference type="OrthoDB" id="9802969at2"/>
<dbReference type="PRINTS" id="PR00086">
    <property type="entry name" value="LLDHDRGNASE"/>
</dbReference>
<dbReference type="PROSITE" id="PS51257">
    <property type="entry name" value="PROKAR_LIPOPROTEIN"/>
    <property type="match status" value="1"/>
</dbReference>
<feature type="domain" description="Lactate/malate dehydrogenase C-terminal" evidence="8">
    <location>
        <begin position="148"/>
        <end position="307"/>
    </location>
</feature>
<proteinExistence type="inferred from homology"/>
<dbReference type="InterPro" id="IPR022383">
    <property type="entry name" value="Lactate/malate_DH_C"/>
</dbReference>
<evidence type="ECO:0000256" key="3">
    <source>
        <dbReference type="ARBA" id="ARBA00023027"/>
    </source>
</evidence>
<evidence type="ECO:0000259" key="8">
    <source>
        <dbReference type="Pfam" id="PF02866"/>
    </source>
</evidence>
<keyword evidence="3 5" id="KW-0520">NAD</keyword>
<dbReference type="PIRSF" id="PIRSF000102">
    <property type="entry name" value="Lac_mal_DH"/>
    <property type="match status" value="1"/>
</dbReference>
<accession>A0A1M7U4I6</accession>
<comment type="function">
    <text evidence="1">Catalyzes the reversible oxidation of malate to oxaloacetate.</text>
</comment>
<protein>
    <submittedName>
        <fullName evidence="9">L-lactate dehydrogenase</fullName>
    </submittedName>
</protein>
<dbReference type="InterPro" id="IPR001557">
    <property type="entry name" value="L-lactate/malate_DH"/>
</dbReference>
<feature type="domain" description="Lactate/malate dehydrogenase N-terminal" evidence="7">
    <location>
        <begin position="1"/>
        <end position="141"/>
    </location>
</feature>
<dbReference type="SUPFAM" id="SSF51735">
    <property type="entry name" value="NAD(P)-binding Rossmann-fold domains"/>
    <property type="match status" value="1"/>
</dbReference>
<evidence type="ECO:0000256" key="6">
    <source>
        <dbReference type="RuleBase" id="RU003369"/>
    </source>
</evidence>
<evidence type="ECO:0000313" key="10">
    <source>
        <dbReference type="Proteomes" id="UP000184096"/>
    </source>
</evidence>
<dbReference type="PANTHER" id="PTHR43128:SF16">
    <property type="entry name" value="L-LACTATE DEHYDROGENASE"/>
    <property type="match status" value="1"/>
</dbReference>
<evidence type="ECO:0000256" key="5">
    <source>
        <dbReference type="PIRSR" id="PIRSR000102-3"/>
    </source>
</evidence>
<dbReference type="Proteomes" id="UP000184096">
    <property type="component" value="Chromosome I"/>
</dbReference>
<dbReference type="RefSeq" id="WP_072819496.1">
    <property type="nucleotide sequence ID" value="NZ_LT670849.1"/>
</dbReference>
<keyword evidence="2 6" id="KW-0560">Oxidoreductase</keyword>
<dbReference type="EMBL" id="LT670849">
    <property type="protein sequence ID" value="SHN77814.1"/>
    <property type="molecule type" value="Genomic_DNA"/>
</dbReference>
<dbReference type="InterPro" id="IPR001236">
    <property type="entry name" value="Lactate/malate_DH_N"/>
</dbReference>
<dbReference type="PANTHER" id="PTHR43128">
    <property type="entry name" value="L-2-HYDROXYCARBOXYLATE DEHYDROGENASE (NAD(P)(+))"/>
    <property type="match status" value="1"/>
</dbReference>
<feature type="active site" description="Proton acceptor" evidence="4">
    <location>
        <position position="178"/>
    </location>
</feature>
<evidence type="ECO:0000256" key="1">
    <source>
        <dbReference type="ARBA" id="ARBA00003966"/>
    </source>
</evidence>
<dbReference type="GO" id="GO:0004459">
    <property type="term" value="F:L-lactate dehydrogenase (NAD+) activity"/>
    <property type="evidence" value="ECO:0007669"/>
    <property type="project" value="TreeGrafter"/>
</dbReference>